<organism evidence="2 3">
    <name type="scientific">Sphingomonas sanguinis</name>
    <dbReference type="NCBI Taxonomy" id="33051"/>
    <lineage>
        <taxon>Bacteria</taxon>
        <taxon>Pseudomonadati</taxon>
        <taxon>Pseudomonadota</taxon>
        <taxon>Alphaproteobacteria</taxon>
        <taxon>Sphingomonadales</taxon>
        <taxon>Sphingomonadaceae</taxon>
        <taxon>Sphingomonas</taxon>
    </lineage>
</organism>
<evidence type="ECO:0008006" key="4">
    <source>
        <dbReference type="Google" id="ProtNLM"/>
    </source>
</evidence>
<evidence type="ECO:0000313" key="3">
    <source>
        <dbReference type="Proteomes" id="UP000072867"/>
    </source>
</evidence>
<dbReference type="PATRIC" id="fig|33051.3.peg.3322"/>
<dbReference type="InterPro" id="IPR027304">
    <property type="entry name" value="Trigger_fact/SurA_dom_sf"/>
</dbReference>
<evidence type="ECO:0000313" key="2">
    <source>
        <dbReference type="EMBL" id="KTT69346.1"/>
    </source>
</evidence>
<dbReference type="SUPFAM" id="SSF109998">
    <property type="entry name" value="Triger factor/SurA peptide-binding domain-like"/>
    <property type="match status" value="1"/>
</dbReference>
<dbReference type="EMBL" id="LDTD01000071">
    <property type="protein sequence ID" value="KTT69346.1"/>
    <property type="molecule type" value="Genomic_DNA"/>
</dbReference>
<reference evidence="2 3" key="1">
    <citation type="journal article" date="2016" name="Front. Microbiol.">
        <title>Genomic Resource of Rice Seed Associated Bacteria.</title>
        <authorList>
            <person name="Midha S."/>
            <person name="Bansal K."/>
            <person name="Sharma S."/>
            <person name="Kumar N."/>
            <person name="Patil P.P."/>
            <person name="Chaudhry V."/>
            <person name="Patil P.B."/>
        </authorList>
    </citation>
    <scope>NUCLEOTIDE SEQUENCE [LARGE SCALE GENOMIC DNA]</scope>
    <source>
        <strain evidence="2 3">NS319</strain>
    </source>
</reference>
<comment type="caution">
    <text evidence="2">The sequence shown here is derived from an EMBL/GenBank/DDBJ whole genome shotgun (WGS) entry which is preliminary data.</text>
</comment>
<dbReference type="STRING" id="33051.SB4_01270"/>
<gene>
    <name evidence="2" type="ORF">NS319_10635</name>
</gene>
<accession>A0A147HWN2</accession>
<proteinExistence type="predicted"/>
<name>A0A147HWN2_9SPHN</name>
<dbReference type="RefSeq" id="WP_058733603.1">
    <property type="nucleotide sequence ID" value="NZ_LDTD01000071.1"/>
</dbReference>
<dbReference type="Proteomes" id="UP000072867">
    <property type="component" value="Unassembled WGS sequence"/>
</dbReference>
<sequence>MKHLLWSAFPLAALALSGCQSKPDGQSVATVDGQAISTQGLDAELADAPPGVDRLAYRKTILPQLVDRTLLAQAAQKMGLDKTPEYAARRERQEQKLLVEMLAEKLANTVPVPTVQAVDAYIAAHPYEFAQRQKFYVDQIRFAQPASTEALLSLGQYKTLDALADGLTRNATPFSRDHVLIDSAFLDPAVAAQVAKQPLADPIFLPYKGVYTANAIIQRMPTPIAGNVARGLAGEILRRKAIADAMGQTLQKARKDASITYQPGYKPDGKAPAASKAIQDATDRAPGGAAASSGAGG</sequence>
<dbReference type="PROSITE" id="PS51257">
    <property type="entry name" value="PROKAR_LIPOPROTEIN"/>
    <property type="match status" value="1"/>
</dbReference>
<dbReference type="Gene3D" id="1.10.8.1040">
    <property type="match status" value="1"/>
</dbReference>
<feature type="region of interest" description="Disordered" evidence="1">
    <location>
        <begin position="259"/>
        <end position="297"/>
    </location>
</feature>
<evidence type="ECO:0000256" key="1">
    <source>
        <dbReference type="SAM" id="MobiDB-lite"/>
    </source>
</evidence>
<feature type="compositionally biased region" description="Low complexity" evidence="1">
    <location>
        <begin position="285"/>
        <end position="297"/>
    </location>
</feature>
<protein>
    <recommendedName>
        <fullName evidence="4">Peptidyl-prolyl cis-trans isomerase, EpsD family</fullName>
    </recommendedName>
</protein>
<dbReference type="AlphaFoldDB" id="A0A147HWN2"/>